<evidence type="ECO:0000256" key="9">
    <source>
        <dbReference type="ARBA" id="ARBA00022842"/>
    </source>
</evidence>
<dbReference type="CDD" id="cd01392">
    <property type="entry name" value="HTH_LacI"/>
    <property type="match status" value="1"/>
</dbReference>
<dbReference type="SUPFAM" id="SSF53613">
    <property type="entry name" value="Ribokinase-like"/>
    <property type="match status" value="1"/>
</dbReference>
<organism evidence="18 19">
    <name type="scientific">Lacrimispora sphenoides JCM 1415</name>
    <dbReference type="NCBI Taxonomy" id="1297793"/>
    <lineage>
        <taxon>Bacteria</taxon>
        <taxon>Bacillati</taxon>
        <taxon>Bacillota</taxon>
        <taxon>Clostridia</taxon>
        <taxon>Lachnospirales</taxon>
        <taxon>Lachnospiraceae</taxon>
        <taxon>Lacrimispora</taxon>
    </lineage>
</organism>
<comment type="caution">
    <text evidence="15">Lacks conserved residue(s) required for the propagation of feature annotation.</text>
</comment>
<feature type="binding site" evidence="15">
    <location>
        <begin position="335"/>
        <end position="337"/>
    </location>
    <ligand>
        <name>substrate</name>
    </ligand>
</feature>
<dbReference type="InterPro" id="IPR011877">
    <property type="entry name" value="Ribokinase"/>
</dbReference>
<evidence type="ECO:0000313" key="19">
    <source>
        <dbReference type="Proteomes" id="UP000198970"/>
    </source>
</evidence>
<keyword evidence="13" id="KW-0804">Transcription</keyword>
<feature type="domain" description="HTH cro/C1-type" evidence="17">
    <location>
        <begin position="1"/>
        <end position="24"/>
    </location>
</feature>
<feature type="binding site" evidence="15">
    <location>
        <begin position="540"/>
        <end position="545"/>
    </location>
    <ligand>
        <name>ATP</name>
        <dbReference type="ChEBI" id="CHEBI:30616"/>
    </ligand>
</feature>
<dbReference type="PANTHER" id="PTHR10584:SF166">
    <property type="entry name" value="RIBOKINASE"/>
    <property type="match status" value="1"/>
</dbReference>
<comment type="similarity">
    <text evidence="15">Belongs to the carbohydrate kinase PfkB family. Ribokinase subfamily.</text>
</comment>
<evidence type="ECO:0000256" key="14">
    <source>
        <dbReference type="ARBA" id="ARBA00023277"/>
    </source>
</evidence>
<evidence type="ECO:0000256" key="12">
    <source>
        <dbReference type="ARBA" id="ARBA00023125"/>
    </source>
</evidence>
<dbReference type="EMBL" id="LT630003">
    <property type="protein sequence ID" value="SEU04297.1"/>
    <property type="molecule type" value="Genomic_DNA"/>
</dbReference>
<dbReference type="EC" id="2.7.1.15" evidence="2 15"/>
<dbReference type="RefSeq" id="WP_100043435.1">
    <property type="nucleotide sequence ID" value="NZ_LT630003.1"/>
</dbReference>
<keyword evidence="8 15" id="KW-0067">ATP-binding</keyword>
<evidence type="ECO:0000259" key="16">
    <source>
        <dbReference type="PROSITE" id="PS50932"/>
    </source>
</evidence>
<dbReference type="InterPro" id="IPR000843">
    <property type="entry name" value="HTH_LacI"/>
</dbReference>
<feature type="binding site" evidence="15">
    <location>
        <position position="568"/>
    </location>
    <ligand>
        <name>K(+)</name>
        <dbReference type="ChEBI" id="CHEBI:29103"/>
    </ligand>
</feature>
<comment type="cofactor">
    <cofactor evidence="15">
        <name>Mg(2+)</name>
        <dbReference type="ChEBI" id="CHEBI:18420"/>
    </cofactor>
    <text evidence="15">Requires a divalent cation, most likely magnesium in vivo, as an electrophilic catalyst to aid phosphoryl group transfer. It is the chelate of the metal and the nucleotide that is the actual substrate.</text>
</comment>
<dbReference type="Pfam" id="PF13377">
    <property type="entry name" value="Peripla_BP_3"/>
    <property type="match status" value="1"/>
</dbReference>
<evidence type="ECO:0000256" key="1">
    <source>
        <dbReference type="ARBA" id="ARBA00005380"/>
    </source>
</evidence>
<keyword evidence="12" id="KW-0238">DNA-binding</keyword>
<dbReference type="InterPro" id="IPR001387">
    <property type="entry name" value="Cro/C1-type_HTH"/>
</dbReference>
<comment type="similarity">
    <text evidence="1">Belongs to the carbohydrate kinase pfkB family.</text>
</comment>
<feature type="active site" description="Proton acceptor" evidence="15">
    <location>
        <position position="572"/>
    </location>
</feature>
<dbReference type="InterPro" id="IPR011611">
    <property type="entry name" value="PfkB_dom"/>
</dbReference>
<keyword evidence="11" id="KW-0805">Transcription regulation</keyword>
<dbReference type="PROSITE" id="PS00356">
    <property type="entry name" value="HTH_LACI_1"/>
    <property type="match status" value="1"/>
</dbReference>
<dbReference type="SUPFAM" id="SSF47413">
    <property type="entry name" value="lambda repressor-like DNA-binding domains"/>
    <property type="match status" value="1"/>
</dbReference>
<keyword evidence="19" id="KW-1185">Reference proteome</keyword>
<evidence type="ECO:0000256" key="5">
    <source>
        <dbReference type="ARBA" id="ARBA00022723"/>
    </source>
</evidence>
<feature type="binding site" evidence="15">
    <location>
        <position position="607"/>
    </location>
    <ligand>
        <name>K(+)</name>
        <dbReference type="ChEBI" id="CHEBI:29103"/>
    </ligand>
</feature>
<dbReference type="PROSITE" id="PS00583">
    <property type="entry name" value="PFKB_KINASES_1"/>
    <property type="match status" value="1"/>
</dbReference>
<keyword evidence="14 15" id="KW-0119">Carbohydrate metabolism</keyword>
<dbReference type="InterPro" id="IPR002139">
    <property type="entry name" value="Ribo/fructo_kinase"/>
</dbReference>
<evidence type="ECO:0000256" key="11">
    <source>
        <dbReference type="ARBA" id="ARBA00023015"/>
    </source>
</evidence>
<dbReference type="InterPro" id="IPR002173">
    <property type="entry name" value="Carboh/pur_kinase_PfkB_CS"/>
</dbReference>
<dbReference type="PRINTS" id="PR00990">
    <property type="entry name" value="RIBOKINASE"/>
</dbReference>
<evidence type="ECO:0000256" key="13">
    <source>
        <dbReference type="ARBA" id="ARBA00023163"/>
    </source>
</evidence>
<evidence type="ECO:0000256" key="7">
    <source>
        <dbReference type="ARBA" id="ARBA00022777"/>
    </source>
</evidence>
<comment type="function">
    <text evidence="15">Catalyzes the phosphorylation of ribose at O-5 in a reaction requiring ATP and magnesium. The resulting D-ribose-5-phosphate can then be used either for sythesis of nucleotides, histidine, and tryptophan, or as a component of the pentose phosphate pathway.</text>
</comment>
<keyword evidence="6 15" id="KW-0547">Nucleotide-binding</keyword>
<evidence type="ECO:0000256" key="2">
    <source>
        <dbReference type="ARBA" id="ARBA00012035"/>
    </source>
</evidence>
<dbReference type="SMART" id="SM00354">
    <property type="entry name" value="HTH_LACI"/>
    <property type="match status" value="1"/>
</dbReference>
<feature type="binding site" evidence="15">
    <location>
        <position position="508"/>
    </location>
    <ligand>
        <name>ATP</name>
        <dbReference type="ChEBI" id="CHEBI:30616"/>
    </ligand>
</feature>
<sequence length="632" mass="70077">MTIKEIAQLAGVSISTVSKIVNGKDDSINQKTRERVLEIVKEYNYTPYASVKLVSEAKTFVLGVLLNSFTRSSLFLNGAIAVAQKNGYGLLVYDSLGSLETELKNITTLCKSQVDGVIWEPVNYESKEHEQYFKKYKIEVCRINAPFDSSHYFIDFTQIGYEATKLLLSYGHTKVGCLIRRGSIRSKLALEGFKKCLLEHGIPFRDNMILPEENDEWQNQIFAHLLTGIISTHFTSAQLLVEDLEKKRLQMPYNLSLISLRDDLRGITQPSKISSIRIPNYEFGSFVCERLIEKCEKRQLNTENFQTAYPLENTHSLDVPYFSQTKQIVVVGSINIDVILNVTELPQPGQVASTNTSFTSPGGKGANQAVAVAKLGHQVSLIGKVGNDYDSALVYSIIEENHVNTLGILRDPQAETGKAYIHLQDNGESTITILNGANETLSPEEILMHKDLFQNTSYCLLQTEIPENAVEAAAHLAHECGVKTILKPAVMKRLHPSIMKYTDIFVPNKTEAELLCPEETTIEGKAEAFIRHGAKSVIITLGHLGCYIKDPTFTGYLPAVHFSTIDTTGAADAFIGALAAYLTDGYPIEHAARIATYAAAFSVARQGVIPALIDRNSLEAYIKKVEPNIIQF</sequence>
<gene>
    <name evidence="15" type="primary">rbsK</name>
    <name evidence="18" type="ORF">SAMN02745906_4286</name>
</gene>
<dbReference type="HAMAP" id="MF_01987">
    <property type="entry name" value="Ribokinase"/>
    <property type="match status" value="1"/>
</dbReference>
<dbReference type="PRINTS" id="PR00036">
    <property type="entry name" value="HTHLACI"/>
</dbReference>
<keyword evidence="9 15" id="KW-0460">Magnesium</keyword>
<dbReference type="Pfam" id="PF00356">
    <property type="entry name" value="LacI"/>
    <property type="match status" value="1"/>
</dbReference>
<comment type="subunit">
    <text evidence="15">Homodimer.</text>
</comment>
<dbReference type="Pfam" id="PF00294">
    <property type="entry name" value="PfkB"/>
    <property type="match status" value="1"/>
</dbReference>
<dbReference type="SUPFAM" id="SSF53822">
    <property type="entry name" value="Periplasmic binding protein-like I"/>
    <property type="match status" value="1"/>
</dbReference>
<dbReference type="InterPro" id="IPR046335">
    <property type="entry name" value="LacI/GalR-like_sensor"/>
</dbReference>
<dbReference type="InterPro" id="IPR010982">
    <property type="entry name" value="Lambda_DNA-bd_dom_sf"/>
</dbReference>
<evidence type="ECO:0000256" key="8">
    <source>
        <dbReference type="ARBA" id="ARBA00022840"/>
    </source>
</evidence>
<dbReference type="Gene3D" id="3.40.1190.20">
    <property type="match status" value="1"/>
</dbReference>
<keyword evidence="10 15" id="KW-0630">Potassium</keyword>
<feature type="binding site" evidence="15">
    <location>
        <position position="602"/>
    </location>
    <ligand>
        <name>K(+)</name>
        <dbReference type="ChEBI" id="CHEBI:29103"/>
    </ligand>
</feature>
<feature type="binding site" evidence="15">
    <location>
        <position position="605"/>
    </location>
    <ligand>
        <name>K(+)</name>
        <dbReference type="ChEBI" id="CHEBI:29103"/>
    </ligand>
</feature>
<evidence type="ECO:0000256" key="6">
    <source>
        <dbReference type="ARBA" id="ARBA00022741"/>
    </source>
</evidence>
<evidence type="ECO:0000256" key="10">
    <source>
        <dbReference type="ARBA" id="ARBA00022958"/>
    </source>
</evidence>
<evidence type="ECO:0000256" key="4">
    <source>
        <dbReference type="ARBA" id="ARBA00022679"/>
    </source>
</evidence>
<dbReference type="CDD" id="cd01174">
    <property type="entry name" value="ribokinase"/>
    <property type="match status" value="1"/>
</dbReference>
<dbReference type="PROSITE" id="PS50943">
    <property type="entry name" value="HTH_CROC1"/>
    <property type="match status" value="1"/>
</dbReference>
<proteinExistence type="inferred from homology"/>
<protein>
    <recommendedName>
        <fullName evidence="3 15">Ribokinase</fullName>
        <shortName evidence="15">RK</shortName>
        <ecNumber evidence="2 15">2.7.1.15</ecNumber>
    </recommendedName>
</protein>
<dbReference type="InterPro" id="IPR028082">
    <property type="entry name" value="Peripla_BP_I"/>
</dbReference>
<keyword evidence="15" id="KW-0963">Cytoplasm</keyword>
<comment type="subcellular location">
    <subcellularLocation>
        <location evidence="15">Cytoplasm</location>
    </subcellularLocation>
</comment>
<name>A0ABY1CH93_9FIRM</name>
<dbReference type="Proteomes" id="UP000198970">
    <property type="component" value="Chromosome I"/>
</dbReference>
<dbReference type="Gene3D" id="1.10.260.40">
    <property type="entry name" value="lambda repressor-like DNA-binding domains"/>
    <property type="match status" value="1"/>
</dbReference>
<comment type="catalytic activity">
    <reaction evidence="15">
        <text>D-ribose + ATP = D-ribose 5-phosphate + ADP + H(+)</text>
        <dbReference type="Rhea" id="RHEA:13697"/>
        <dbReference type="ChEBI" id="CHEBI:15378"/>
        <dbReference type="ChEBI" id="CHEBI:30616"/>
        <dbReference type="ChEBI" id="CHEBI:47013"/>
        <dbReference type="ChEBI" id="CHEBI:78346"/>
        <dbReference type="ChEBI" id="CHEBI:456216"/>
        <dbReference type="EC" id="2.7.1.15"/>
    </reaction>
</comment>
<evidence type="ECO:0000256" key="15">
    <source>
        <dbReference type="HAMAP-Rule" id="MF_01987"/>
    </source>
</evidence>
<keyword evidence="4 15" id="KW-0808">Transferase</keyword>
<keyword evidence="5 15" id="KW-0479">Metal-binding</keyword>
<dbReference type="CDD" id="cd06267">
    <property type="entry name" value="PBP1_LacI_sugar_binding-like"/>
    <property type="match status" value="1"/>
</dbReference>
<dbReference type="InterPro" id="IPR029056">
    <property type="entry name" value="Ribokinase-like"/>
</dbReference>
<keyword evidence="7 15" id="KW-0418">Kinase</keyword>
<evidence type="ECO:0000256" key="3">
    <source>
        <dbReference type="ARBA" id="ARBA00016943"/>
    </source>
</evidence>
<comment type="activity regulation">
    <text evidence="15">Activated by a monovalent cation that binds near, but not in, the active site. The most likely occupant of the site in vivo is potassium. Ion binding induces a conformational change that may alter substrate affinity.</text>
</comment>
<dbReference type="PROSITE" id="PS50932">
    <property type="entry name" value="HTH_LACI_2"/>
    <property type="match status" value="1"/>
</dbReference>
<feature type="binding site" evidence="15">
    <location>
        <begin position="363"/>
        <end position="367"/>
    </location>
    <ligand>
        <name>substrate</name>
    </ligand>
</feature>
<dbReference type="PANTHER" id="PTHR10584">
    <property type="entry name" value="SUGAR KINASE"/>
    <property type="match status" value="1"/>
</dbReference>
<reference evidence="18 19" key="1">
    <citation type="submission" date="2016-10" db="EMBL/GenBank/DDBJ databases">
        <authorList>
            <person name="Varghese N."/>
            <person name="Submissions S."/>
        </authorList>
    </citation>
    <scope>NUCLEOTIDE SEQUENCE [LARGE SCALE GENOMIC DNA]</scope>
    <source>
        <strain evidence="18 19">ATCC 19403</strain>
    </source>
</reference>
<feature type="binding site" evidence="15">
    <location>
        <position position="464"/>
    </location>
    <ligand>
        <name>substrate</name>
    </ligand>
</feature>
<feature type="binding site" evidence="15">
    <location>
        <position position="572"/>
    </location>
    <ligand>
        <name>substrate</name>
    </ligand>
</feature>
<evidence type="ECO:0000259" key="17">
    <source>
        <dbReference type="PROSITE" id="PS50943"/>
    </source>
</evidence>
<dbReference type="Gene3D" id="3.40.50.2300">
    <property type="match status" value="2"/>
</dbReference>
<feature type="domain" description="HTH lacI-type" evidence="16">
    <location>
        <begin position="1"/>
        <end position="55"/>
    </location>
</feature>
<comment type="pathway">
    <text evidence="15">Carbohydrate metabolism; D-ribose degradation; D-ribose 5-phosphate from beta-D-ribopyranose: step 2/2.</text>
</comment>
<accession>A0ABY1CH93</accession>
<evidence type="ECO:0000313" key="18">
    <source>
        <dbReference type="EMBL" id="SEU04297.1"/>
    </source>
</evidence>
<feature type="binding site" evidence="15">
    <location>
        <position position="566"/>
    </location>
    <ligand>
        <name>K(+)</name>
        <dbReference type="ChEBI" id="CHEBI:29103"/>
    </ligand>
</feature>